<proteinExistence type="predicted"/>
<evidence type="ECO:0000313" key="2">
    <source>
        <dbReference type="Proteomes" id="UP001462502"/>
    </source>
</evidence>
<name>A0ABV0IVH7_9NEIS</name>
<comment type="caution">
    <text evidence="1">The sequence shown here is derived from an EMBL/GenBank/DDBJ whole genome shotgun (WGS) entry which is preliminary data.</text>
</comment>
<dbReference type="EMBL" id="JBDXMI010000001">
    <property type="protein sequence ID" value="MEO9385297.1"/>
    <property type="molecule type" value="Genomic_DNA"/>
</dbReference>
<evidence type="ECO:0000313" key="1">
    <source>
        <dbReference type="EMBL" id="MEO9385297.1"/>
    </source>
</evidence>
<reference evidence="1 2" key="1">
    <citation type="submission" date="2024-05" db="EMBL/GenBank/DDBJ databases">
        <authorList>
            <person name="De Oliveira J.P."/>
            <person name="Noriler S.A."/>
            <person name="De Oliveira A.G."/>
            <person name="Sipoli D.S."/>
        </authorList>
    </citation>
    <scope>NUCLEOTIDE SEQUENCE [LARGE SCALE GENOMIC DNA]</scope>
    <source>
        <strain evidence="1 2">LABIM192</strain>
    </source>
</reference>
<evidence type="ECO:0008006" key="3">
    <source>
        <dbReference type="Google" id="ProtNLM"/>
    </source>
</evidence>
<gene>
    <name evidence="1" type="ORF">ABI908_14460</name>
</gene>
<dbReference type="RefSeq" id="WP_347936146.1">
    <property type="nucleotide sequence ID" value="NZ_JBDXMI010000001.1"/>
</dbReference>
<keyword evidence="2" id="KW-1185">Reference proteome</keyword>
<protein>
    <recommendedName>
        <fullName evidence="3">Peptidase C39-like domain-containing protein</fullName>
    </recommendedName>
</protein>
<sequence>MQLIVPGTVPCTIQQPDGSLLCGAYAVAMSLNALGCDLTADIDISYNPGPIAKFTRDSTIRGNDNFHGVAAAIYQVTGYLGWDVVINVLPATYCGLNGLAGMLRVLKDVEGTINIDVTYTAIAKGGFDLTFPGEFGRVTPLVNSITQVPAPMPAVIQNDQVVIALFDNGGGGNHWVVFSDTDSYDPATGDEVDETGPYNRGNALVAVLLEK</sequence>
<dbReference type="Proteomes" id="UP001462502">
    <property type="component" value="Unassembled WGS sequence"/>
</dbReference>
<organism evidence="1 2">
    <name type="scientific">Chromobacterium phragmitis</name>
    <dbReference type="NCBI Taxonomy" id="2202141"/>
    <lineage>
        <taxon>Bacteria</taxon>
        <taxon>Pseudomonadati</taxon>
        <taxon>Pseudomonadota</taxon>
        <taxon>Betaproteobacteria</taxon>
        <taxon>Neisseriales</taxon>
        <taxon>Chromobacteriaceae</taxon>
        <taxon>Chromobacterium</taxon>
    </lineage>
</organism>
<accession>A0ABV0IVH7</accession>